<feature type="domain" description="Thiamine pyrophosphate enzyme TPP-binding" evidence="3">
    <location>
        <begin position="31"/>
        <end position="113"/>
    </location>
</feature>
<dbReference type="InterPro" id="IPR011766">
    <property type="entry name" value="TPP_enzyme_TPP-bd"/>
</dbReference>
<dbReference type="GO" id="GO:0016831">
    <property type="term" value="F:carboxy-lyase activity"/>
    <property type="evidence" value="ECO:0007669"/>
    <property type="project" value="UniProtKB-KW"/>
</dbReference>
<evidence type="ECO:0000313" key="5">
    <source>
        <dbReference type="Proteomes" id="UP000295433"/>
    </source>
</evidence>
<keyword evidence="5" id="KW-1185">Reference proteome</keyword>
<dbReference type="SUPFAM" id="SSF52518">
    <property type="entry name" value="Thiamin diphosphate-binding fold (THDP-binding)"/>
    <property type="match status" value="1"/>
</dbReference>
<dbReference type="Proteomes" id="UP000295433">
    <property type="component" value="Unassembled WGS sequence"/>
</dbReference>
<dbReference type="Gene3D" id="3.40.50.970">
    <property type="match status" value="1"/>
</dbReference>
<evidence type="ECO:0000259" key="3">
    <source>
        <dbReference type="Pfam" id="PF02775"/>
    </source>
</evidence>
<proteinExistence type="predicted"/>
<dbReference type="GO" id="GO:0030976">
    <property type="term" value="F:thiamine pyrophosphate binding"/>
    <property type="evidence" value="ECO:0007669"/>
    <property type="project" value="InterPro"/>
</dbReference>
<dbReference type="InterPro" id="IPR051818">
    <property type="entry name" value="TPP_dependent_decarboxylase"/>
</dbReference>
<dbReference type="GO" id="GO:0044281">
    <property type="term" value="P:small molecule metabolic process"/>
    <property type="evidence" value="ECO:0007669"/>
    <property type="project" value="UniProtKB-ARBA"/>
</dbReference>
<dbReference type="AlphaFoldDB" id="A0A4V2VTF2"/>
<dbReference type="InterPro" id="IPR029061">
    <property type="entry name" value="THDP-binding"/>
</dbReference>
<evidence type="ECO:0000256" key="1">
    <source>
        <dbReference type="ARBA" id="ARBA00022793"/>
    </source>
</evidence>
<keyword evidence="1" id="KW-0210">Decarboxylase</keyword>
<evidence type="ECO:0000313" key="4">
    <source>
        <dbReference type="EMBL" id="TCV06336.1"/>
    </source>
</evidence>
<sequence>MNKNELIKMVITKFASHPIIFTTGYASRIAYLLKPEAVNHFYMVGSMGMASAIGRGVASQLSDNSHCPVIVDGEGALLMGLHSLVLEQEASGKILHIIANDASYSSTGGQHIPVSVDYLSGFALAAGYGLVKDLNPSEESFAYELEMAASSIKSGFSALLNCTIEPGPEPLGRIDLPLPQIASRFNAFIEEKGSKILFL</sequence>
<organism evidence="4 5">
    <name type="scientific">Samsonia erythrinae</name>
    <dbReference type="NCBI Taxonomy" id="160434"/>
    <lineage>
        <taxon>Bacteria</taxon>
        <taxon>Pseudomonadati</taxon>
        <taxon>Pseudomonadota</taxon>
        <taxon>Gammaproteobacteria</taxon>
        <taxon>Enterobacterales</taxon>
        <taxon>Pectobacteriaceae</taxon>
        <taxon>Samsonia</taxon>
    </lineage>
</organism>
<protein>
    <submittedName>
        <fullName evidence="4">Thiamine pyrophosphate-dependent enzyme</fullName>
    </submittedName>
</protein>
<dbReference type="PANTHER" id="PTHR42818">
    <property type="entry name" value="SULFOPYRUVATE DECARBOXYLASE SUBUNIT ALPHA"/>
    <property type="match status" value="1"/>
</dbReference>
<dbReference type="Pfam" id="PF02775">
    <property type="entry name" value="TPP_enzyme_C"/>
    <property type="match status" value="1"/>
</dbReference>
<gene>
    <name evidence="4" type="ORF">EDC54_104245</name>
</gene>
<dbReference type="RefSeq" id="WP_165904292.1">
    <property type="nucleotide sequence ID" value="NZ_JAWIZJ010000004.1"/>
</dbReference>
<name>A0A4V2VTF2_9GAMM</name>
<evidence type="ECO:0000256" key="2">
    <source>
        <dbReference type="ARBA" id="ARBA00023239"/>
    </source>
</evidence>
<accession>A0A4V2VTF2</accession>
<dbReference type="EMBL" id="SMBY01000004">
    <property type="protein sequence ID" value="TCV06336.1"/>
    <property type="molecule type" value="Genomic_DNA"/>
</dbReference>
<comment type="caution">
    <text evidence="4">The sequence shown here is derived from an EMBL/GenBank/DDBJ whole genome shotgun (WGS) entry which is preliminary data.</text>
</comment>
<reference evidence="4 5" key="1">
    <citation type="submission" date="2019-03" db="EMBL/GenBank/DDBJ databases">
        <title>Genomic Encyclopedia of Type Strains, Phase IV (KMG-IV): sequencing the most valuable type-strain genomes for metagenomic binning, comparative biology and taxonomic classification.</title>
        <authorList>
            <person name="Goeker M."/>
        </authorList>
    </citation>
    <scope>NUCLEOTIDE SEQUENCE [LARGE SCALE GENOMIC DNA]</scope>
    <source>
        <strain evidence="4 5">DSM 16730</strain>
    </source>
</reference>
<keyword evidence="2" id="KW-0456">Lyase</keyword>
<dbReference type="PANTHER" id="PTHR42818:SF1">
    <property type="entry name" value="SULFOPYRUVATE DECARBOXYLASE"/>
    <property type="match status" value="1"/>
</dbReference>